<reference evidence="3" key="1">
    <citation type="submission" date="2019-12" db="EMBL/GenBank/DDBJ databases">
        <title>Complete genome of Terracaulis silvestris 0127_4.</title>
        <authorList>
            <person name="Vieira S."/>
            <person name="Riedel T."/>
            <person name="Sproer C."/>
            <person name="Pascual J."/>
            <person name="Boedeker C."/>
            <person name="Overmann J."/>
        </authorList>
    </citation>
    <scope>NUCLEOTIDE SEQUENCE [LARGE SCALE GENOMIC DNA]</scope>
    <source>
        <strain evidence="3">0127_4</strain>
    </source>
</reference>
<dbReference type="Proteomes" id="UP000431269">
    <property type="component" value="Chromosome"/>
</dbReference>
<proteinExistence type="predicted"/>
<name>A0A6I6MN99_9CAUL</name>
<protein>
    <submittedName>
        <fullName evidence="2">Uncharacterized protein</fullName>
    </submittedName>
</protein>
<feature type="transmembrane region" description="Helical" evidence="1">
    <location>
        <begin position="70"/>
        <end position="91"/>
    </location>
</feature>
<evidence type="ECO:0000313" key="2">
    <source>
        <dbReference type="EMBL" id="QGZ94227.1"/>
    </source>
</evidence>
<evidence type="ECO:0000313" key="3">
    <source>
        <dbReference type="Proteomes" id="UP000431269"/>
    </source>
</evidence>
<feature type="transmembrane region" description="Helical" evidence="1">
    <location>
        <begin position="97"/>
        <end position="119"/>
    </location>
</feature>
<feature type="transmembrane region" description="Helical" evidence="1">
    <location>
        <begin position="35"/>
        <end position="58"/>
    </location>
</feature>
<dbReference type="Pfam" id="PF17329">
    <property type="entry name" value="DUF5367"/>
    <property type="match status" value="1"/>
</dbReference>
<dbReference type="AlphaFoldDB" id="A0A6I6MN99"/>
<keyword evidence="1" id="KW-0472">Membrane</keyword>
<sequence length="131" mass="14240">MIARWMIVGFVLWLVVTLAFRFVGEDFFTTGPSGSISWLFMTLPFIMFALTFALLKLFKVDPSDRAEAASIFAVPGLIIGVYEINSFQFVFPNLDPALGPSFSALMFACYAAVIIAGIVSSRLHTLGGASS</sequence>
<accession>A0A6I6MN99</accession>
<evidence type="ECO:0000256" key="1">
    <source>
        <dbReference type="SAM" id="Phobius"/>
    </source>
</evidence>
<keyword evidence="1" id="KW-1133">Transmembrane helix</keyword>
<dbReference type="InterPro" id="IPR020509">
    <property type="entry name" value="Uncharacterised_YnzE"/>
</dbReference>
<dbReference type="RefSeq" id="WP_158765180.1">
    <property type="nucleotide sequence ID" value="NZ_CP047045.1"/>
</dbReference>
<keyword evidence="3" id="KW-1185">Reference proteome</keyword>
<gene>
    <name evidence="2" type="ORF">DSM104635_01043</name>
</gene>
<keyword evidence="1" id="KW-0812">Transmembrane</keyword>
<dbReference type="EMBL" id="CP047045">
    <property type="protein sequence ID" value="QGZ94227.1"/>
    <property type="molecule type" value="Genomic_DNA"/>
</dbReference>
<organism evidence="2 3">
    <name type="scientific">Terricaulis silvestris</name>
    <dbReference type="NCBI Taxonomy" id="2686094"/>
    <lineage>
        <taxon>Bacteria</taxon>
        <taxon>Pseudomonadati</taxon>
        <taxon>Pseudomonadota</taxon>
        <taxon>Alphaproteobacteria</taxon>
        <taxon>Caulobacterales</taxon>
        <taxon>Caulobacteraceae</taxon>
        <taxon>Terricaulis</taxon>
    </lineage>
</organism>
<dbReference type="KEGG" id="tsv:DSM104635_01043"/>